<dbReference type="GO" id="GO:0006783">
    <property type="term" value="P:heme biosynthetic process"/>
    <property type="evidence" value="ECO:0007669"/>
    <property type="project" value="TreeGrafter"/>
</dbReference>
<dbReference type="EMBL" id="CP091871">
    <property type="protein sequence ID" value="WEU40370.1"/>
    <property type="molecule type" value="Genomic_DNA"/>
</dbReference>
<reference evidence="6" key="2">
    <citation type="journal article" date="2022" name="Nat. Microbiol.">
        <title>A closed Candidatus Odinarchaeum chromosome exposes Asgard archaeal viruses.</title>
        <authorList>
            <person name="Tamarit D."/>
            <person name="Caceres E.F."/>
            <person name="Krupovic M."/>
            <person name="Nijland R."/>
            <person name="Eme L."/>
            <person name="Robinson N.P."/>
            <person name="Ettema T.J.G."/>
        </authorList>
    </citation>
    <scope>NUCLEOTIDE SEQUENCE</scope>
    <source>
        <strain evidence="6">LCB_4</strain>
    </source>
</reference>
<dbReference type="CDD" id="cd21123">
    <property type="entry name" value="SPASM_MftC-like"/>
    <property type="match status" value="1"/>
</dbReference>
<dbReference type="KEGG" id="oyw:OdinLCB4_000090"/>
<dbReference type="InterPro" id="IPR007197">
    <property type="entry name" value="rSAM"/>
</dbReference>
<dbReference type="InterPro" id="IPR013785">
    <property type="entry name" value="Aldolase_TIM"/>
</dbReference>
<gene>
    <name evidence="6" type="ORF">OdinLCB4_000090</name>
</gene>
<dbReference type="NCBIfam" id="TIGR04085">
    <property type="entry name" value="rSAM_more_4Fe4S"/>
    <property type="match status" value="1"/>
</dbReference>
<evidence type="ECO:0000313" key="6">
    <source>
        <dbReference type="EMBL" id="WEU40370.1"/>
    </source>
</evidence>
<evidence type="ECO:0000256" key="3">
    <source>
        <dbReference type="ARBA" id="ARBA00023004"/>
    </source>
</evidence>
<dbReference type="InterPro" id="IPR023885">
    <property type="entry name" value="4Fe4S-binding_SPASM_dom"/>
</dbReference>
<dbReference type="Proteomes" id="UP000186851">
    <property type="component" value="Chromosome"/>
</dbReference>
<feature type="domain" description="Radical SAM core" evidence="5">
    <location>
        <begin position="124"/>
        <end position="335"/>
    </location>
</feature>
<keyword evidence="1" id="KW-0949">S-adenosyl-L-methionine</keyword>
<dbReference type="PROSITE" id="PS51918">
    <property type="entry name" value="RADICAL_SAM"/>
    <property type="match status" value="1"/>
</dbReference>
<dbReference type="AlphaFoldDB" id="A0AAF0D2E1"/>
<name>A0AAF0D2E1_ODILC</name>
<dbReference type="SMART" id="SM00729">
    <property type="entry name" value="Elp3"/>
    <property type="match status" value="1"/>
</dbReference>
<dbReference type="CDD" id="cd01335">
    <property type="entry name" value="Radical_SAM"/>
    <property type="match status" value="1"/>
</dbReference>
<keyword evidence="2" id="KW-0479">Metal-binding</keyword>
<organism evidence="6 7">
    <name type="scientific">Odinarchaeota yellowstonii (strain LCB_4)</name>
    <dbReference type="NCBI Taxonomy" id="1841599"/>
    <lineage>
        <taxon>Archaea</taxon>
        <taxon>Promethearchaeati</taxon>
        <taxon>Candidatus Odinarchaeota</taxon>
        <taxon>Candidatus Odinarchaeia</taxon>
        <taxon>Candidatus Odinarchaeales</taxon>
        <taxon>Candidatus Odinarchaeaceae</taxon>
        <taxon>Candidatus Odinarchaeum</taxon>
    </lineage>
</organism>
<protein>
    <submittedName>
        <fullName evidence="6">Radical SAM protein</fullName>
    </submittedName>
</protein>
<proteinExistence type="predicted"/>
<dbReference type="GO" id="GO:0046872">
    <property type="term" value="F:metal ion binding"/>
    <property type="evidence" value="ECO:0007669"/>
    <property type="project" value="UniProtKB-KW"/>
</dbReference>
<keyword evidence="4" id="KW-0411">Iron-sulfur</keyword>
<reference evidence="6" key="1">
    <citation type="journal article" date="2017" name="Nature">
        <title>Asgard archaea illuminate the origin of eukaryotic cellular complexity.</title>
        <authorList>
            <person name="Zaremba-Niedzwiedzka K."/>
            <person name="Caceres E.F."/>
            <person name="Saw J.H."/>
            <person name="Backstrom D."/>
            <person name="Juzokaite L."/>
            <person name="Vancaester E."/>
            <person name="Seitz K.W."/>
            <person name="Anantharaman K."/>
            <person name="Starnawski P."/>
            <person name="Kjeldsen K.U."/>
            <person name="Scott M.B."/>
            <person name="Nunoura T."/>
            <person name="Banfield J.F."/>
            <person name="Schramm A."/>
            <person name="Baker B.J."/>
            <person name="Spang A."/>
            <person name="Ettema T.J.G."/>
        </authorList>
    </citation>
    <scope>NUCLEOTIDE SEQUENCE</scope>
    <source>
        <strain evidence="6">LCB_4</strain>
    </source>
</reference>
<dbReference type="SUPFAM" id="SSF102114">
    <property type="entry name" value="Radical SAM enzymes"/>
    <property type="match status" value="1"/>
</dbReference>
<evidence type="ECO:0000256" key="1">
    <source>
        <dbReference type="ARBA" id="ARBA00022691"/>
    </source>
</evidence>
<dbReference type="PANTHER" id="PTHR11228:SF7">
    <property type="entry name" value="PQQA PEPTIDE CYCLASE"/>
    <property type="match status" value="1"/>
</dbReference>
<keyword evidence="3" id="KW-0408">Iron</keyword>
<evidence type="ECO:0000313" key="7">
    <source>
        <dbReference type="Proteomes" id="UP000186851"/>
    </source>
</evidence>
<dbReference type="InterPro" id="IPR058240">
    <property type="entry name" value="rSAM_sf"/>
</dbReference>
<evidence type="ECO:0000256" key="2">
    <source>
        <dbReference type="ARBA" id="ARBA00022723"/>
    </source>
</evidence>
<dbReference type="Pfam" id="PF13186">
    <property type="entry name" value="SPASM"/>
    <property type="match status" value="1"/>
</dbReference>
<dbReference type="InterPro" id="IPR050377">
    <property type="entry name" value="Radical_SAM_PqqE_MftC-like"/>
</dbReference>
<dbReference type="SFLD" id="SFLDG01386">
    <property type="entry name" value="main_SPASM_domain-containing"/>
    <property type="match status" value="1"/>
</dbReference>
<accession>A0AAF0D2E1</accession>
<dbReference type="Pfam" id="PF04055">
    <property type="entry name" value="Radical_SAM"/>
    <property type="match status" value="1"/>
</dbReference>
<sequence>MIEESGQTIKSKVDTGSMIEVFKGVTENILVRRILKGISKYCKFDKDSRLDVALQIYTGKRDKACPWCKIAAKIIAPILKLGGSSFGVTSKDLKERFSDVYWRRGLANVIKGIAQFGVRKPFVPGAPFQVVWNITRKCNLRCKHCYENAGVADPDELTTEQAMKVIDKLAEAGVVILAFSGGEPTIRKDILKLIRHAHNRGMYVACATNALTFADREVVKKFKNAGLEFAQISLDGLDPRTHDEFRGVKGAFNKTVEGIKNCVAEGLFVEVATTVTHYNYKEIPDLIKFVDSLGADWFMVYNFVPTGRGVDIIDQDLTPQEREELLTILWNTLAENKAKVNCLSTAPQFARVAIQQTEKAMGVTLSGEECNQVIIPTHFYNPSFSGKLKNLASFIGGCGAGRFYMAIEPNGDLYPCVFFPHEKEVLLGNIYRDDFQDIWVNNRVLKECRDKDILEENCGSCEFRYYCGGCRARSFNYFKDLRAPDPGCIRNEEAWDKLRSIIQSGYVKEFVGPDILLKKVTS</sequence>
<dbReference type="GO" id="GO:0003824">
    <property type="term" value="F:catalytic activity"/>
    <property type="evidence" value="ECO:0007669"/>
    <property type="project" value="InterPro"/>
</dbReference>
<evidence type="ECO:0000259" key="5">
    <source>
        <dbReference type="PROSITE" id="PS51918"/>
    </source>
</evidence>
<dbReference type="PANTHER" id="PTHR11228">
    <property type="entry name" value="RADICAL SAM DOMAIN PROTEIN"/>
    <property type="match status" value="1"/>
</dbReference>
<evidence type="ECO:0000256" key="4">
    <source>
        <dbReference type="ARBA" id="ARBA00023014"/>
    </source>
</evidence>
<dbReference type="GO" id="GO:0051536">
    <property type="term" value="F:iron-sulfur cluster binding"/>
    <property type="evidence" value="ECO:0007669"/>
    <property type="project" value="UniProtKB-KW"/>
</dbReference>
<dbReference type="SFLD" id="SFLDS00029">
    <property type="entry name" value="Radical_SAM"/>
    <property type="match status" value="1"/>
</dbReference>
<dbReference type="SFLD" id="SFLDG01067">
    <property type="entry name" value="SPASM/twitch_domain_containing"/>
    <property type="match status" value="1"/>
</dbReference>
<dbReference type="InterPro" id="IPR006638">
    <property type="entry name" value="Elp3/MiaA/NifB-like_rSAM"/>
</dbReference>
<dbReference type="Gene3D" id="3.20.20.70">
    <property type="entry name" value="Aldolase class I"/>
    <property type="match status" value="1"/>
</dbReference>